<proteinExistence type="predicted"/>
<gene>
    <name evidence="1" type="ORF">PXEA_LOCUS13355</name>
</gene>
<accession>A0A448WTI7</accession>
<keyword evidence="2" id="KW-1185">Reference proteome</keyword>
<comment type="caution">
    <text evidence="1">The sequence shown here is derived from an EMBL/GenBank/DDBJ whole genome shotgun (WGS) entry which is preliminary data.</text>
</comment>
<name>A0A448WTI7_9PLAT</name>
<evidence type="ECO:0000313" key="1">
    <source>
        <dbReference type="EMBL" id="VEL19915.1"/>
    </source>
</evidence>
<dbReference type="Proteomes" id="UP000784294">
    <property type="component" value="Unassembled WGS sequence"/>
</dbReference>
<dbReference type="AlphaFoldDB" id="A0A448WTI7"/>
<evidence type="ECO:0000313" key="2">
    <source>
        <dbReference type="Proteomes" id="UP000784294"/>
    </source>
</evidence>
<organism evidence="1 2">
    <name type="scientific">Protopolystoma xenopodis</name>
    <dbReference type="NCBI Taxonomy" id="117903"/>
    <lineage>
        <taxon>Eukaryota</taxon>
        <taxon>Metazoa</taxon>
        <taxon>Spiralia</taxon>
        <taxon>Lophotrochozoa</taxon>
        <taxon>Platyhelminthes</taxon>
        <taxon>Monogenea</taxon>
        <taxon>Polyopisthocotylea</taxon>
        <taxon>Polystomatidea</taxon>
        <taxon>Polystomatidae</taxon>
        <taxon>Protopolystoma</taxon>
    </lineage>
</organism>
<protein>
    <submittedName>
        <fullName evidence="1">Uncharacterized protein</fullName>
    </submittedName>
</protein>
<sequence>MHKNERLKRLYCNKEATHDTKKNDISKKATEVDHVNLLTQKLSKARQEAAELELAHHWVHARLSCIVGQSPSVQASLRHEFSGTPIALNHFAWPLPKNWFLKEAWNSGCPSKLVVFDLDTIKQCKQDDQNQINLNESIILQP</sequence>
<dbReference type="EMBL" id="CAAALY010043866">
    <property type="protein sequence ID" value="VEL19915.1"/>
    <property type="molecule type" value="Genomic_DNA"/>
</dbReference>
<reference evidence="1" key="1">
    <citation type="submission" date="2018-11" db="EMBL/GenBank/DDBJ databases">
        <authorList>
            <consortium name="Pathogen Informatics"/>
        </authorList>
    </citation>
    <scope>NUCLEOTIDE SEQUENCE</scope>
</reference>